<comment type="caution">
    <text evidence="8">The sequence shown here is derived from an EMBL/GenBank/DDBJ whole genome shotgun (WGS) entry which is preliminary data.</text>
</comment>
<dbReference type="RefSeq" id="WP_188525913.1">
    <property type="nucleotide sequence ID" value="NZ_BMGI01000001.1"/>
</dbReference>
<evidence type="ECO:0000256" key="4">
    <source>
        <dbReference type="ARBA" id="ARBA00022692"/>
    </source>
</evidence>
<evidence type="ECO:0000256" key="7">
    <source>
        <dbReference type="SAM" id="Phobius"/>
    </source>
</evidence>
<dbReference type="Gene3D" id="1.20.1630.10">
    <property type="entry name" value="Formate dehydrogenase/DMSO reductase domain"/>
    <property type="match status" value="1"/>
</dbReference>
<evidence type="ECO:0000256" key="3">
    <source>
        <dbReference type="ARBA" id="ARBA00022475"/>
    </source>
</evidence>
<sequence>MAMEQTIYRELKATPGVWQMAALLLAFLAAAAGAWFYMEHHGHAVTGMDNQIVWGLPHVFAIFLIVAASGALNVASIASVFGQTAYKPMARFSSLLAITLLVGGLAIVVLDLGRADRLIVAMTTYNFSSIFAWNVLLYNGFIAVVAVYLVMQMMRRLDYKWVRLAGLVAFLWRLALTTGTGSIFGWLVARPGYDAAIMAPLFIVMSFSFGLAMFILVTLALFKLNNRPFGDQLLVRMGRLLGIFAAAVLYFTVVQHLTNLYAAEHGGVERFILLEGGIYTLLFWGVQVIVGGLIPIALVFLNPSRSSTILAAILVVIGGFAQVYVIVIGGQAYPLEIFPGYEVLEGWHEGVVNPYTPSIWELMLGLGGVALALFAAGVGAKVLRVLPTNLSDSNVAAKG</sequence>
<feature type="transmembrane region" description="Helical" evidence="7">
    <location>
        <begin position="21"/>
        <end position="38"/>
    </location>
</feature>
<gene>
    <name evidence="8" type="ORF">GCM10011358_03770</name>
</gene>
<keyword evidence="3" id="KW-1003">Cell membrane</keyword>
<dbReference type="Pfam" id="PF03916">
    <property type="entry name" value="NrfD"/>
    <property type="match status" value="1"/>
</dbReference>
<keyword evidence="5 7" id="KW-1133">Transmembrane helix</keyword>
<protein>
    <submittedName>
        <fullName evidence="8">Hdr menaquinol oxidoreductase integral membrane subunit</fullName>
    </submittedName>
</protein>
<proteinExistence type="inferred from homology"/>
<keyword evidence="9" id="KW-1185">Reference proteome</keyword>
<dbReference type="Proteomes" id="UP000617355">
    <property type="component" value="Unassembled WGS sequence"/>
</dbReference>
<dbReference type="PANTHER" id="PTHR34856">
    <property type="entry name" value="PROTEIN NRFD"/>
    <property type="match status" value="1"/>
</dbReference>
<evidence type="ECO:0000313" key="9">
    <source>
        <dbReference type="Proteomes" id="UP000617355"/>
    </source>
</evidence>
<feature type="transmembrane region" description="Helical" evidence="7">
    <location>
        <begin position="308"/>
        <end position="333"/>
    </location>
</feature>
<feature type="transmembrane region" description="Helical" evidence="7">
    <location>
        <begin position="92"/>
        <end position="110"/>
    </location>
</feature>
<keyword evidence="6 7" id="KW-0472">Membrane</keyword>
<evidence type="ECO:0000256" key="5">
    <source>
        <dbReference type="ARBA" id="ARBA00022989"/>
    </source>
</evidence>
<dbReference type="InterPro" id="IPR005614">
    <property type="entry name" value="NrfD-like"/>
</dbReference>
<evidence type="ECO:0000256" key="6">
    <source>
        <dbReference type="ARBA" id="ARBA00023136"/>
    </source>
</evidence>
<dbReference type="PANTHER" id="PTHR34856:SF2">
    <property type="entry name" value="PROTEIN NRFD"/>
    <property type="match status" value="1"/>
</dbReference>
<evidence type="ECO:0000256" key="1">
    <source>
        <dbReference type="ARBA" id="ARBA00004651"/>
    </source>
</evidence>
<organism evidence="8 9">
    <name type="scientific">Sinisalibacter lacisalsi</name>
    <dbReference type="NCBI Taxonomy" id="1526570"/>
    <lineage>
        <taxon>Bacteria</taxon>
        <taxon>Pseudomonadati</taxon>
        <taxon>Pseudomonadota</taxon>
        <taxon>Alphaproteobacteria</taxon>
        <taxon>Rhodobacterales</taxon>
        <taxon>Roseobacteraceae</taxon>
        <taxon>Sinisalibacter</taxon>
    </lineage>
</organism>
<keyword evidence="4 7" id="KW-0812">Transmembrane</keyword>
<feature type="transmembrane region" description="Helical" evidence="7">
    <location>
        <begin position="278"/>
        <end position="301"/>
    </location>
</feature>
<evidence type="ECO:0000313" key="8">
    <source>
        <dbReference type="EMBL" id="GGD22500.1"/>
    </source>
</evidence>
<comment type="similarity">
    <text evidence="2">Belongs to the NrfD family.</text>
</comment>
<dbReference type="EMBL" id="BMGI01000001">
    <property type="protein sequence ID" value="GGD22500.1"/>
    <property type="molecule type" value="Genomic_DNA"/>
</dbReference>
<reference evidence="9" key="1">
    <citation type="journal article" date="2019" name="Int. J. Syst. Evol. Microbiol.">
        <title>The Global Catalogue of Microorganisms (GCM) 10K type strain sequencing project: providing services to taxonomists for standard genome sequencing and annotation.</title>
        <authorList>
            <consortium name="The Broad Institute Genomics Platform"/>
            <consortium name="The Broad Institute Genome Sequencing Center for Infectious Disease"/>
            <person name="Wu L."/>
            <person name="Ma J."/>
        </authorList>
    </citation>
    <scope>NUCLEOTIDE SEQUENCE [LARGE SCALE GENOMIC DNA]</scope>
    <source>
        <strain evidence="9">CGMCC 1.12922</strain>
    </source>
</reference>
<feature type="transmembrane region" description="Helical" evidence="7">
    <location>
        <begin position="130"/>
        <end position="150"/>
    </location>
</feature>
<feature type="transmembrane region" description="Helical" evidence="7">
    <location>
        <begin position="195"/>
        <end position="219"/>
    </location>
</feature>
<evidence type="ECO:0000256" key="2">
    <source>
        <dbReference type="ARBA" id="ARBA00008929"/>
    </source>
</evidence>
<name>A0ABQ1QDM2_9RHOB</name>
<dbReference type="InterPro" id="IPR052049">
    <property type="entry name" value="Electron_transfer_protein"/>
</dbReference>
<feature type="transmembrane region" description="Helical" evidence="7">
    <location>
        <begin position="362"/>
        <end position="383"/>
    </location>
</feature>
<accession>A0ABQ1QDM2</accession>
<comment type="subcellular location">
    <subcellularLocation>
        <location evidence="1">Cell membrane</location>
        <topology evidence="1">Multi-pass membrane protein</topology>
    </subcellularLocation>
</comment>
<feature type="transmembrane region" description="Helical" evidence="7">
    <location>
        <begin position="58"/>
        <end position="80"/>
    </location>
</feature>
<feature type="transmembrane region" description="Helical" evidence="7">
    <location>
        <begin position="240"/>
        <end position="258"/>
    </location>
</feature>
<feature type="transmembrane region" description="Helical" evidence="7">
    <location>
        <begin position="162"/>
        <end position="189"/>
    </location>
</feature>